<dbReference type="AlphaFoldDB" id="A0A6B0V1I3"/>
<keyword evidence="1" id="KW-0732">Signal</keyword>
<reference evidence="2" key="1">
    <citation type="submission" date="2019-12" db="EMBL/GenBank/DDBJ databases">
        <title>An insight into the sialome of adult female Ixodes ricinus ticks feeding for 6 days.</title>
        <authorList>
            <person name="Perner J."/>
            <person name="Ribeiro J.M.C."/>
        </authorList>
    </citation>
    <scope>NUCLEOTIDE SEQUENCE</scope>
    <source>
        <strain evidence="2">Semi-engorged</strain>
        <tissue evidence="2">Salivary glands</tissue>
    </source>
</reference>
<evidence type="ECO:0000313" key="2">
    <source>
        <dbReference type="EMBL" id="MXU95591.1"/>
    </source>
</evidence>
<feature type="signal peptide" evidence="1">
    <location>
        <begin position="1"/>
        <end position="22"/>
    </location>
</feature>
<organism evidence="2">
    <name type="scientific">Ixodes ricinus</name>
    <name type="common">Common tick</name>
    <name type="synonym">Acarus ricinus</name>
    <dbReference type="NCBI Taxonomy" id="34613"/>
    <lineage>
        <taxon>Eukaryota</taxon>
        <taxon>Metazoa</taxon>
        <taxon>Ecdysozoa</taxon>
        <taxon>Arthropoda</taxon>
        <taxon>Chelicerata</taxon>
        <taxon>Arachnida</taxon>
        <taxon>Acari</taxon>
        <taxon>Parasitiformes</taxon>
        <taxon>Ixodida</taxon>
        <taxon>Ixodoidea</taxon>
        <taxon>Ixodidae</taxon>
        <taxon>Ixodinae</taxon>
        <taxon>Ixodes</taxon>
    </lineage>
</organism>
<name>A0A6B0V1I3_IXORI</name>
<sequence length="189" mass="21503">MLMSSCACWCVSSLFIAVRARGSFLCVICNNLTLFHEDCRSCNPYKPTQCLILLKQLKVLGAGPNSCMQYVICNSNLSKKYKKGAYFDGIYDHRGGVRSVHQGRKFAMVAAPLGARKIQRIIRELDLGVIGIGRWKFVASHMIQFRRIVDLVYAMLMQHYYTIHQLGAVQLLFGARIGRALRNYWTQKC</sequence>
<protein>
    <submittedName>
        <fullName evidence="2">Putative secreted protein</fullName>
    </submittedName>
</protein>
<accession>A0A6B0V1I3</accession>
<dbReference type="EMBL" id="GIFC01013508">
    <property type="protein sequence ID" value="MXU95591.1"/>
    <property type="molecule type" value="Transcribed_RNA"/>
</dbReference>
<proteinExistence type="predicted"/>
<evidence type="ECO:0000256" key="1">
    <source>
        <dbReference type="SAM" id="SignalP"/>
    </source>
</evidence>
<feature type="chain" id="PRO_5025365233" evidence="1">
    <location>
        <begin position="23"/>
        <end position="189"/>
    </location>
</feature>